<accession>A0A1C5AUA1</accession>
<proteinExistence type="predicted"/>
<organism evidence="1 2">
    <name type="scientific">Micromonospora carbonacea</name>
    <dbReference type="NCBI Taxonomy" id="47853"/>
    <lineage>
        <taxon>Bacteria</taxon>
        <taxon>Bacillati</taxon>
        <taxon>Actinomycetota</taxon>
        <taxon>Actinomycetes</taxon>
        <taxon>Micromonosporales</taxon>
        <taxon>Micromonosporaceae</taxon>
        <taxon>Micromonospora</taxon>
    </lineage>
</organism>
<dbReference type="EMBL" id="FMCT01000020">
    <property type="protein sequence ID" value="SCF48818.1"/>
    <property type="molecule type" value="Genomic_DNA"/>
</dbReference>
<gene>
    <name evidence="1" type="ORF">GA0070563_1201</name>
</gene>
<reference evidence="2" key="1">
    <citation type="submission" date="2016-06" db="EMBL/GenBank/DDBJ databases">
        <authorList>
            <person name="Varghese N."/>
            <person name="Submissions Spin"/>
        </authorList>
    </citation>
    <scope>NUCLEOTIDE SEQUENCE [LARGE SCALE GENOMIC DNA]</scope>
    <source>
        <strain evidence="2">DSM 43168</strain>
    </source>
</reference>
<protein>
    <submittedName>
        <fullName evidence="1">Uncharacterized protein</fullName>
    </submittedName>
</protein>
<dbReference type="Proteomes" id="UP000183585">
    <property type="component" value="Unassembled WGS sequence"/>
</dbReference>
<evidence type="ECO:0000313" key="1">
    <source>
        <dbReference type="EMBL" id="SCF48818.1"/>
    </source>
</evidence>
<evidence type="ECO:0000313" key="2">
    <source>
        <dbReference type="Proteomes" id="UP000183585"/>
    </source>
</evidence>
<sequence>DSAEPDDSAAGWGRVFGDGVGEFVDGWFRGHGEGDCWFWWYPGLERECDVAGWHECHGYVVGVGQW</sequence>
<feature type="non-terminal residue" evidence="1">
    <location>
        <position position="1"/>
    </location>
</feature>
<dbReference type="AlphaFoldDB" id="A0A1C5AUA1"/>
<keyword evidence="2" id="KW-1185">Reference proteome</keyword>
<name>A0A1C5AUA1_9ACTN</name>